<sequence length="169" mass="19300">MVWPASIVNSFNSVAHITTDESAYYGPFNKLLSYLFPWESDFEVVPQFKHPLNSQESIDTVLVVNIARHPVFFVQVKPSGSLNLRSKREEADVQMRQRFAEFLDEPIIPVLYGVSAMGPVLSVYKYAATGLSPALIPRDVRFVNEVAPMQRWNYHVLEDAREQCIRVLV</sequence>
<dbReference type="Proteomes" id="UP000054549">
    <property type="component" value="Unassembled WGS sequence"/>
</dbReference>
<evidence type="ECO:0000313" key="1">
    <source>
        <dbReference type="EMBL" id="KIL70965.1"/>
    </source>
</evidence>
<dbReference type="InParanoid" id="A0A0C2T4W8"/>
<dbReference type="OrthoDB" id="5362978at2759"/>
<evidence type="ECO:0000313" key="2">
    <source>
        <dbReference type="Proteomes" id="UP000054549"/>
    </source>
</evidence>
<dbReference type="HOGENOM" id="CLU_085786_3_1_1"/>
<proteinExistence type="predicted"/>
<keyword evidence="2" id="KW-1185">Reference proteome</keyword>
<reference evidence="1 2" key="1">
    <citation type="submission" date="2014-04" db="EMBL/GenBank/DDBJ databases">
        <title>Evolutionary Origins and Diversification of the Mycorrhizal Mutualists.</title>
        <authorList>
            <consortium name="DOE Joint Genome Institute"/>
            <consortium name="Mycorrhizal Genomics Consortium"/>
            <person name="Kohler A."/>
            <person name="Kuo A."/>
            <person name="Nagy L.G."/>
            <person name="Floudas D."/>
            <person name="Copeland A."/>
            <person name="Barry K.W."/>
            <person name="Cichocki N."/>
            <person name="Veneault-Fourrey C."/>
            <person name="LaButti K."/>
            <person name="Lindquist E.A."/>
            <person name="Lipzen A."/>
            <person name="Lundell T."/>
            <person name="Morin E."/>
            <person name="Murat C."/>
            <person name="Riley R."/>
            <person name="Ohm R."/>
            <person name="Sun H."/>
            <person name="Tunlid A."/>
            <person name="Henrissat B."/>
            <person name="Grigoriev I.V."/>
            <person name="Hibbett D.S."/>
            <person name="Martin F."/>
        </authorList>
    </citation>
    <scope>NUCLEOTIDE SEQUENCE [LARGE SCALE GENOMIC DNA]</scope>
    <source>
        <strain evidence="1 2">Koide BX008</strain>
    </source>
</reference>
<dbReference type="EMBL" id="KN818223">
    <property type="protein sequence ID" value="KIL70965.1"/>
    <property type="molecule type" value="Genomic_DNA"/>
</dbReference>
<protein>
    <recommendedName>
        <fullName evidence="3">NERD domain-containing protein</fullName>
    </recommendedName>
</protein>
<name>A0A0C2T4W8_AMAMK</name>
<accession>A0A0C2T4W8</accession>
<organism evidence="1 2">
    <name type="scientific">Amanita muscaria (strain Koide BX008)</name>
    <dbReference type="NCBI Taxonomy" id="946122"/>
    <lineage>
        <taxon>Eukaryota</taxon>
        <taxon>Fungi</taxon>
        <taxon>Dikarya</taxon>
        <taxon>Basidiomycota</taxon>
        <taxon>Agaricomycotina</taxon>
        <taxon>Agaricomycetes</taxon>
        <taxon>Agaricomycetidae</taxon>
        <taxon>Agaricales</taxon>
        <taxon>Pluteineae</taxon>
        <taxon>Amanitaceae</taxon>
        <taxon>Amanita</taxon>
    </lineage>
</organism>
<dbReference type="AlphaFoldDB" id="A0A0C2T4W8"/>
<gene>
    <name evidence="1" type="ORF">M378DRAFT_6831</name>
</gene>
<evidence type="ECO:0008006" key="3">
    <source>
        <dbReference type="Google" id="ProtNLM"/>
    </source>
</evidence>